<reference evidence="2" key="1">
    <citation type="submission" date="2016-08" db="EMBL/GenBank/DDBJ databases">
        <authorList>
            <person name="Varghese N."/>
            <person name="Submissions Spin"/>
        </authorList>
    </citation>
    <scope>NUCLEOTIDE SEQUENCE [LARGE SCALE GENOMIC DNA]</scope>
    <source>
        <strain evidence="2">REICA_082</strain>
    </source>
</reference>
<dbReference type="EMBL" id="FMAY01000005">
    <property type="protein sequence ID" value="SCC07724.1"/>
    <property type="molecule type" value="Genomic_DNA"/>
</dbReference>
<accession>A0A1C4BLV7</accession>
<dbReference type="Proteomes" id="UP000198975">
    <property type="component" value="Unassembled WGS sequence"/>
</dbReference>
<evidence type="ECO:0000313" key="1">
    <source>
        <dbReference type="EMBL" id="SCC07724.1"/>
    </source>
</evidence>
<name>A0A1C4BLV7_9ENTR</name>
<dbReference type="AlphaFoldDB" id="A0A1C4BLV7"/>
<gene>
    <name evidence="1" type="ORF">GA0061071_105153</name>
</gene>
<protein>
    <submittedName>
        <fullName evidence="1">Uncharacterized protein</fullName>
    </submittedName>
</protein>
<evidence type="ECO:0000313" key="2">
    <source>
        <dbReference type="Proteomes" id="UP000198975"/>
    </source>
</evidence>
<organism evidence="1 2">
    <name type="scientific">Kosakonia oryzendophytica</name>
    <dbReference type="NCBI Taxonomy" id="1005665"/>
    <lineage>
        <taxon>Bacteria</taxon>
        <taxon>Pseudomonadati</taxon>
        <taxon>Pseudomonadota</taxon>
        <taxon>Gammaproteobacteria</taxon>
        <taxon>Enterobacterales</taxon>
        <taxon>Enterobacteriaceae</taxon>
        <taxon>Kosakonia</taxon>
    </lineage>
</organism>
<keyword evidence="2" id="KW-1185">Reference proteome</keyword>
<sequence>MAWGFQAIRKAPQDISAFLMEKFRSVILFNSMECTQESHTEGVILPLKSTAMINMKALSLVLQLLGFVYRR</sequence>
<proteinExistence type="predicted"/>